<keyword evidence="9" id="KW-0411">Iron-sulfur</keyword>
<evidence type="ECO:0000256" key="1">
    <source>
        <dbReference type="ARBA" id="ARBA00001966"/>
    </source>
</evidence>
<dbReference type="EMBL" id="FQXS01000004">
    <property type="protein sequence ID" value="SHH58810.1"/>
    <property type="molecule type" value="Genomic_DNA"/>
</dbReference>
<organism evidence="13 14">
    <name type="scientific">Desulfofustis glycolicus DSM 9705</name>
    <dbReference type="NCBI Taxonomy" id="1121409"/>
    <lineage>
        <taxon>Bacteria</taxon>
        <taxon>Pseudomonadati</taxon>
        <taxon>Thermodesulfobacteriota</taxon>
        <taxon>Desulfobulbia</taxon>
        <taxon>Desulfobulbales</taxon>
        <taxon>Desulfocapsaceae</taxon>
        <taxon>Desulfofustis</taxon>
    </lineage>
</organism>
<protein>
    <recommendedName>
        <fullName evidence="4">L-serine ammonia-lyase</fullName>
        <ecNumber evidence="4">4.3.1.17</ecNumber>
    </recommendedName>
</protein>
<evidence type="ECO:0000313" key="14">
    <source>
        <dbReference type="Proteomes" id="UP000184139"/>
    </source>
</evidence>
<dbReference type="RefSeq" id="WP_073373897.1">
    <property type="nucleotide sequence ID" value="NZ_FQXS01000004.1"/>
</dbReference>
<evidence type="ECO:0000256" key="2">
    <source>
        <dbReference type="ARBA" id="ARBA00004742"/>
    </source>
</evidence>
<evidence type="ECO:0000259" key="12">
    <source>
        <dbReference type="Pfam" id="PF03313"/>
    </source>
</evidence>
<name>A0A1M5U7C4_9BACT</name>
<evidence type="ECO:0000256" key="6">
    <source>
        <dbReference type="ARBA" id="ARBA00022485"/>
    </source>
</evidence>
<dbReference type="PANTHER" id="PTHR30182:SF1">
    <property type="entry name" value="L-SERINE DEHYDRATASE 1"/>
    <property type="match status" value="1"/>
</dbReference>
<gene>
    <name evidence="13" type="ORF">SAMN02745124_01043</name>
</gene>
<evidence type="ECO:0000256" key="7">
    <source>
        <dbReference type="ARBA" id="ARBA00022723"/>
    </source>
</evidence>
<dbReference type="EC" id="4.3.1.17" evidence="4"/>
<evidence type="ECO:0000256" key="8">
    <source>
        <dbReference type="ARBA" id="ARBA00023004"/>
    </source>
</evidence>
<dbReference type="PANTHER" id="PTHR30182">
    <property type="entry name" value="L-SERINE DEHYDRATASE"/>
    <property type="match status" value="1"/>
</dbReference>
<evidence type="ECO:0000256" key="5">
    <source>
        <dbReference type="ARBA" id="ARBA00022432"/>
    </source>
</evidence>
<sequence>MNVPSIFNDVIGPIMRGPSSSHSAAAVRIGRIGRELMGGTPQTVHAYFDLAGSLPSTYLSQGSDMGLSAGLLGFDADDERLADYRNEIRKAQLELHYFTDHYHDPHPNTYNLRLNKDGEEHRLKALSTGGGIIEVIGIDDLDVSFFGDCYGLVIWFKKSPTAQIDSLLDEMEAVSVSWNKDRSLAVALSHSPFSDELVVRINVEPSVLAVRRLSPVVPVLTPGQSNLPFTTASGMERYASSTGITDLADLAIAYETARGALTDREVMEMASRLVVIMEDGISRGLEGTVFRDRILDAQADKYSRSRQQGALLNLGVLDAIIPNVAAVMEVKSAMGVIVAAPTAGSCGGLPGSLIGVAAACNLDAEAKARGLLAAGVIGVLIATASTFSAEVCGCQAECGVSSGMIAAAVTSMLGGSYQISLAAASLALQNIFGMVCDPVANRVEVPCLGKNILAASNGVSCANLALSGFDQVIPFDEVVAAMDQVGRSLPHELRCTARGGLSITPTSKTITKRLQSQ</sequence>
<dbReference type="GO" id="GO:0003941">
    <property type="term" value="F:L-serine ammonia-lyase activity"/>
    <property type="evidence" value="ECO:0007669"/>
    <property type="project" value="UniProtKB-EC"/>
</dbReference>
<proteinExistence type="inferred from homology"/>
<keyword evidence="14" id="KW-1185">Reference proteome</keyword>
<dbReference type="Pfam" id="PF03313">
    <property type="entry name" value="SDH_alpha"/>
    <property type="match status" value="1"/>
</dbReference>
<reference evidence="13 14" key="1">
    <citation type="submission" date="2016-11" db="EMBL/GenBank/DDBJ databases">
        <authorList>
            <person name="Jaros S."/>
            <person name="Januszkiewicz K."/>
            <person name="Wedrychowicz H."/>
        </authorList>
    </citation>
    <scope>NUCLEOTIDE SEQUENCE [LARGE SCALE GENOMIC DNA]</scope>
    <source>
        <strain evidence="13 14">DSM 9705</strain>
    </source>
</reference>
<dbReference type="GO" id="GO:0046872">
    <property type="term" value="F:metal ion binding"/>
    <property type="evidence" value="ECO:0007669"/>
    <property type="project" value="UniProtKB-KW"/>
</dbReference>
<keyword evidence="8" id="KW-0408">Iron</keyword>
<dbReference type="AlphaFoldDB" id="A0A1M5U7C4"/>
<evidence type="ECO:0000256" key="9">
    <source>
        <dbReference type="ARBA" id="ARBA00023014"/>
    </source>
</evidence>
<evidence type="ECO:0000313" key="13">
    <source>
        <dbReference type="EMBL" id="SHH58810.1"/>
    </source>
</evidence>
<keyword evidence="7" id="KW-0479">Metal-binding</keyword>
<dbReference type="InterPro" id="IPR029009">
    <property type="entry name" value="ASB_dom_sf"/>
</dbReference>
<keyword evidence="5" id="KW-0312">Gluconeogenesis</keyword>
<evidence type="ECO:0000256" key="10">
    <source>
        <dbReference type="ARBA" id="ARBA00023239"/>
    </source>
</evidence>
<comment type="catalytic activity">
    <reaction evidence="11">
        <text>L-serine = pyruvate + NH4(+)</text>
        <dbReference type="Rhea" id="RHEA:19169"/>
        <dbReference type="ChEBI" id="CHEBI:15361"/>
        <dbReference type="ChEBI" id="CHEBI:28938"/>
        <dbReference type="ChEBI" id="CHEBI:33384"/>
        <dbReference type="EC" id="4.3.1.17"/>
    </reaction>
</comment>
<comment type="similarity">
    <text evidence="3">Belongs to the iron-sulfur dependent L-serine dehydratase family.</text>
</comment>
<dbReference type="OrthoDB" id="9805537at2"/>
<dbReference type="Proteomes" id="UP000184139">
    <property type="component" value="Unassembled WGS sequence"/>
</dbReference>
<keyword evidence="10" id="KW-0456">Lyase</keyword>
<feature type="domain" description="Serine dehydratase-like alpha subunit" evidence="12">
    <location>
        <begin position="248"/>
        <end position="501"/>
    </location>
</feature>
<evidence type="ECO:0000256" key="4">
    <source>
        <dbReference type="ARBA" id="ARBA00012093"/>
    </source>
</evidence>
<dbReference type="GO" id="GO:0051539">
    <property type="term" value="F:4 iron, 4 sulfur cluster binding"/>
    <property type="evidence" value="ECO:0007669"/>
    <property type="project" value="UniProtKB-KW"/>
</dbReference>
<dbReference type="Gene3D" id="3.30.1330.90">
    <property type="entry name" value="D-3-phosphoglycerate dehydrogenase, domain 3"/>
    <property type="match status" value="1"/>
</dbReference>
<dbReference type="GO" id="GO:0006094">
    <property type="term" value="P:gluconeogenesis"/>
    <property type="evidence" value="ECO:0007669"/>
    <property type="project" value="UniProtKB-KW"/>
</dbReference>
<keyword evidence="6" id="KW-0004">4Fe-4S</keyword>
<comment type="cofactor">
    <cofactor evidence="1">
        <name>[4Fe-4S] cluster</name>
        <dbReference type="ChEBI" id="CHEBI:49883"/>
    </cofactor>
</comment>
<evidence type="ECO:0000256" key="11">
    <source>
        <dbReference type="ARBA" id="ARBA00049406"/>
    </source>
</evidence>
<accession>A0A1M5U7C4</accession>
<dbReference type="InterPro" id="IPR005130">
    <property type="entry name" value="Ser_deHydtase-like_asu"/>
</dbReference>
<dbReference type="STRING" id="1121409.SAMN02745124_01043"/>
<dbReference type="InterPro" id="IPR051318">
    <property type="entry name" value="Fe-S_L-Ser"/>
</dbReference>
<evidence type="ECO:0000256" key="3">
    <source>
        <dbReference type="ARBA" id="ARBA00008636"/>
    </source>
</evidence>
<comment type="pathway">
    <text evidence="2">Carbohydrate biosynthesis; gluconeogenesis.</text>
</comment>
<dbReference type="SUPFAM" id="SSF143548">
    <property type="entry name" value="Serine metabolism enzymes domain"/>
    <property type="match status" value="1"/>
</dbReference>